<organism evidence="1 2">
    <name type="scientific">Drosophila suzukii</name>
    <name type="common">Spotted-wing drosophila fruit fly</name>
    <dbReference type="NCBI Taxonomy" id="28584"/>
    <lineage>
        <taxon>Eukaryota</taxon>
        <taxon>Metazoa</taxon>
        <taxon>Ecdysozoa</taxon>
        <taxon>Arthropoda</taxon>
        <taxon>Hexapoda</taxon>
        <taxon>Insecta</taxon>
        <taxon>Pterygota</taxon>
        <taxon>Neoptera</taxon>
        <taxon>Endopterygota</taxon>
        <taxon>Diptera</taxon>
        <taxon>Brachycera</taxon>
        <taxon>Muscomorpha</taxon>
        <taxon>Ephydroidea</taxon>
        <taxon>Drosophilidae</taxon>
        <taxon>Drosophila</taxon>
        <taxon>Sophophora</taxon>
    </lineage>
</organism>
<dbReference type="RefSeq" id="XP_070855299.1">
    <property type="nucleotide sequence ID" value="XM_070999198.1"/>
</dbReference>
<dbReference type="GeneID" id="139354930"/>
<dbReference type="PANTHER" id="PTHR11139">
    <property type="entry name" value="ATAXIA TELANGIECTASIA MUTATED ATM -RELATED"/>
    <property type="match status" value="1"/>
</dbReference>
<accession>A0ABM4TZ97</accession>
<proteinExistence type="predicted"/>
<dbReference type="SUPFAM" id="SSF48371">
    <property type="entry name" value="ARM repeat"/>
    <property type="match status" value="1"/>
</dbReference>
<name>A0ABM4TZ97_DROSZ</name>
<dbReference type="InterPro" id="IPR050517">
    <property type="entry name" value="DDR_Repair_Kinase"/>
</dbReference>
<dbReference type="InterPro" id="IPR046807">
    <property type="entry name" value="Tra1_central"/>
</dbReference>
<protein>
    <submittedName>
        <fullName evidence="2">Transcription-associated protein 1 isoform X20</fullName>
    </submittedName>
</protein>
<dbReference type="Proteomes" id="UP001652628">
    <property type="component" value="Unplaced"/>
</dbReference>
<dbReference type="PANTHER" id="PTHR11139:SF1">
    <property type="entry name" value="TRANSFORMATION_TRANSCRIPTION DOMAIN-ASSOCIATED PROTEIN"/>
    <property type="match status" value="1"/>
</dbReference>
<gene>
    <name evidence="2" type="primary">Nipped-A</name>
</gene>
<keyword evidence="1" id="KW-1185">Reference proteome</keyword>
<dbReference type="InterPro" id="IPR016024">
    <property type="entry name" value="ARM-type_fold"/>
</dbReference>
<evidence type="ECO:0000313" key="1">
    <source>
        <dbReference type="Proteomes" id="UP001652628"/>
    </source>
</evidence>
<sequence length="609" mass="69192">MSLIESIPINTYRNYLNILNDSSTKEELKLKATQELSENFEMILQSPAYPSFLDNSLKIFMRILQDGEPQFVQENTMQHIRKLILELIHRLPITESLRQHVKSIITMMLKILKTDNEENVLVSLRIIIELHKHFRPSFNPEIQLFLGFVKDIYTNLPNHLPSIFETSSDIWITDLKDLNFEVLLSEAYSTRAIHVEKQLDSNSQPQLYNLLPRGMLSLKVLQELPIIVVLMYQIYKNAVHQEVSEFIPLILTTINLQPTAMQRNSPQKEIFVDFMGAQIKTLSFLAYIVRIFQEVVVASSVSVITGMLNLMRNCPKEAAHLRKELLIAARHIFATDLRQKFIPSIEKLLDDDLLIGKGVTLESIRPLAYSTLADLAHHVRQSLSLDVLTKAVNLFSKNVHDETLAVGIQTMSCKLLLNLVDCLRQHSEIEPHRSRAILTKLLKVFVKKFETIAKVQLPLIIQKCKGQPSSGVTINSSGNVSLSLINVPDLKDDQMSSEQAKASASGLQWVNSVNVAEFRSLVKTLVGGVKTITWGFFNSKFQVSDTTLANHEKIFGPEILCSYIELVYYAMEALDIYTINVNPNQQRTSGLISRSKEEKEVLEHFSGII</sequence>
<reference evidence="2" key="1">
    <citation type="submission" date="2025-08" db="UniProtKB">
        <authorList>
            <consortium name="RefSeq"/>
        </authorList>
    </citation>
    <scope>IDENTIFICATION</scope>
</reference>
<dbReference type="Pfam" id="PF20175">
    <property type="entry name" value="Tra1_central"/>
    <property type="match status" value="1"/>
</dbReference>
<evidence type="ECO:0000313" key="2">
    <source>
        <dbReference type="RefSeq" id="XP_070855299.1"/>
    </source>
</evidence>